<comment type="caution">
    <text evidence="9">The sequence shown here is derived from an EMBL/GenBank/DDBJ whole genome shotgun (WGS) entry which is preliminary data.</text>
</comment>
<dbReference type="InterPro" id="IPR016169">
    <property type="entry name" value="FAD-bd_PCMH_sub2"/>
</dbReference>
<comment type="similarity">
    <text evidence="3">Belongs to the oxygen-dependent FAD-linked oxidoreductase family.</text>
</comment>
<dbReference type="InterPro" id="IPR006094">
    <property type="entry name" value="Oxid_FAD_bind_N"/>
</dbReference>
<name>A0A443RY41_9ACAR</name>
<evidence type="ECO:0000256" key="3">
    <source>
        <dbReference type="ARBA" id="ARBA00005466"/>
    </source>
</evidence>
<sequence>IIAHGTQDVQYAVQCATITGCPIVPKSGGHSYAKYSYGNSNSFVIDMSNFNSITIDRQSKTAYFGSGVLLGQAYWKLWSHGRFAIPAGLCPFVGIGGHSLGGGYGLLARKFGMLSDNIVSMEVVTADGKVLHTCKDSNRDLFWALRGAGNNNFGIVTNIKTKIHDVSYNLTLVHKKYDLKYFREVFNAWQKWAKSNPDRSVTSDVLFEGNDVHMFAVITEKDQAKSFEIAVDIHKRMPRNEKMDFRTSFHYIEMVKYFAKVIDPFGREVNDSSTLGKGEQTPVFLKVKSYYAQRLATDVEMKTMLHLMKKAPTGTNVLFEMQGGAIADLKSNETAFFHRNKNLFSVMIAYDTPDYSNNEDGVKWINQFFNETKSLNSGFSFFNLVDEDLDNSLQSYYGENLQKLKKIKKKYDPNNLFTYKQAVPLS</sequence>
<keyword evidence="6" id="KW-0560">Oxidoreductase</keyword>
<keyword evidence="5" id="KW-0274">FAD</keyword>
<evidence type="ECO:0000313" key="9">
    <source>
        <dbReference type="EMBL" id="RWS19969.1"/>
    </source>
</evidence>
<comment type="subcellular location">
    <subcellularLocation>
        <location evidence="2">Peroxisome</location>
    </subcellularLocation>
</comment>
<keyword evidence="10" id="KW-1185">Reference proteome</keyword>
<proteinExistence type="inferred from homology"/>
<feature type="domain" description="FAD-binding PCMH-type" evidence="8">
    <location>
        <begin position="1"/>
        <end position="166"/>
    </location>
</feature>
<dbReference type="OrthoDB" id="8250697at2759"/>
<dbReference type="InterPro" id="IPR012951">
    <property type="entry name" value="BBE"/>
</dbReference>
<accession>A0A443RY41</accession>
<dbReference type="GO" id="GO:0071949">
    <property type="term" value="F:FAD binding"/>
    <property type="evidence" value="ECO:0007669"/>
    <property type="project" value="InterPro"/>
</dbReference>
<feature type="non-terminal residue" evidence="9">
    <location>
        <position position="1"/>
    </location>
</feature>
<evidence type="ECO:0000256" key="2">
    <source>
        <dbReference type="ARBA" id="ARBA00004275"/>
    </source>
</evidence>
<reference evidence="9 10" key="1">
    <citation type="journal article" date="2018" name="Gigascience">
        <title>Genomes of trombidid mites reveal novel predicted allergens and laterally-transferred genes associated with secondary metabolism.</title>
        <authorList>
            <person name="Dong X."/>
            <person name="Chaisiri K."/>
            <person name="Xia D."/>
            <person name="Armstrong S.D."/>
            <person name="Fang Y."/>
            <person name="Donnelly M.J."/>
            <person name="Kadowaki T."/>
            <person name="McGarry J.W."/>
            <person name="Darby A.C."/>
            <person name="Makepeace B.L."/>
        </authorList>
    </citation>
    <scope>NUCLEOTIDE SEQUENCE [LARGE SCALE GENOMIC DNA]</scope>
    <source>
        <strain evidence="9">UoL-UT</strain>
    </source>
</reference>
<evidence type="ECO:0000256" key="1">
    <source>
        <dbReference type="ARBA" id="ARBA00001974"/>
    </source>
</evidence>
<dbReference type="Pfam" id="PF01565">
    <property type="entry name" value="FAD_binding_4"/>
    <property type="match status" value="1"/>
</dbReference>
<evidence type="ECO:0000256" key="5">
    <source>
        <dbReference type="ARBA" id="ARBA00022827"/>
    </source>
</evidence>
<dbReference type="Pfam" id="PF08031">
    <property type="entry name" value="BBE"/>
    <property type="match status" value="1"/>
</dbReference>
<dbReference type="PANTHER" id="PTHR42973">
    <property type="entry name" value="BINDING OXIDOREDUCTASE, PUTATIVE (AFU_ORTHOLOGUE AFUA_1G17690)-RELATED"/>
    <property type="match status" value="1"/>
</dbReference>
<dbReference type="InterPro" id="IPR050416">
    <property type="entry name" value="FAD-linked_Oxidoreductase"/>
</dbReference>
<dbReference type="PANTHER" id="PTHR42973:SF39">
    <property type="entry name" value="FAD-BINDING PCMH-TYPE DOMAIN-CONTAINING PROTEIN"/>
    <property type="match status" value="1"/>
</dbReference>
<comment type="cofactor">
    <cofactor evidence="1">
        <name>FAD</name>
        <dbReference type="ChEBI" id="CHEBI:57692"/>
    </cofactor>
</comment>
<dbReference type="InterPro" id="IPR016166">
    <property type="entry name" value="FAD-bd_PCMH"/>
</dbReference>
<dbReference type="Gene3D" id="3.40.462.20">
    <property type="match status" value="1"/>
</dbReference>
<gene>
    <name evidence="9" type="ORF">B4U80_12181</name>
</gene>
<dbReference type="Proteomes" id="UP000288716">
    <property type="component" value="Unassembled WGS sequence"/>
</dbReference>
<dbReference type="GO" id="GO:0005777">
    <property type="term" value="C:peroxisome"/>
    <property type="evidence" value="ECO:0007669"/>
    <property type="project" value="UniProtKB-SubCell"/>
</dbReference>
<dbReference type="VEuPathDB" id="VectorBase:LDEU012071"/>
<dbReference type="EMBL" id="NCKV01021159">
    <property type="protein sequence ID" value="RWS19969.1"/>
    <property type="molecule type" value="Genomic_DNA"/>
</dbReference>
<evidence type="ECO:0000256" key="6">
    <source>
        <dbReference type="ARBA" id="ARBA00023002"/>
    </source>
</evidence>
<dbReference type="STRING" id="299467.A0A443RY41"/>
<keyword evidence="7" id="KW-0576">Peroxisome</keyword>
<evidence type="ECO:0000256" key="7">
    <source>
        <dbReference type="ARBA" id="ARBA00023140"/>
    </source>
</evidence>
<dbReference type="GO" id="GO:0016491">
    <property type="term" value="F:oxidoreductase activity"/>
    <property type="evidence" value="ECO:0007669"/>
    <property type="project" value="UniProtKB-KW"/>
</dbReference>
<evidence type="ECO:0000259" key="8">
    <source>
        <dbReference type="PROSITE" id="PS51387"/>
    </source>
</evidence>
<evidence type="ECO:0000256" key="4">
    <source>
        <dbReference type="ARBA" id="ARBA00022630"/>
    </source>
</evidence>
<dbReference type="SUPFAM" id="SSF56176">
    <property type="entry name" value="FAD-binding/transporter-associated domain-like"/>
    <property type="match status" value="1"/>
</dbReference>
<evidence type="ECO:0000313" key="10">
    <source>
        <dbReference type="Proteomes" id="UP000288716"/>
    </source>
</evidence>
<dbReference type="AlphaFoldDB" id="A0A443RY41"/>
<dbReference type="PROSITE" id="PS51387">
    <property type="entry name" value="FAD_PCMH"/>
    <property type="match status" value="1"/>
</dbReference>
<keyword evidence="4" id="KW-0285">Flavoprotein</keyword>
<protein>
    <recommendedName>
        <fullName evidence="8">FAD-binding PCMH-type domain-containing protein</fullName>
    </recommendedName>
</protein>
<dbReference type="Gene3D" id="3.30.465.10">
    <property type="match status" value="1"/>
</dbReference>
<organism evidence="9 10">
    <name type="scientific">Leptotrombidium deliense</name>
    <dbReference type="NCBI Taxonomy" id="299467"/>
    <lineage>
        <taxon>Eukaryota</taxon>
        <taxon>Metazoa</taxon>
        <taxon>Ecdysozoa</taxon>
        <taxon>Arthropoda</taxon>
        <taxon>Chelicerata</taxon>
        <taxon>Arachnida</taxon>
        <taxon>Acari</taxon>
        <taxon>Acariformes</taxon>
        <taxon>Trombidiformes</taxon>
        <taxon>Prostigmata</taxon>
        <taxon>Anystina</taxon>
        <taxon>Parasitengona</taxon>
        <taxon>Trombiculoidea</taxon>
        <taxon>Trombiculidae</taxon>
        <taxon>Leptotrombidium</taxon>
    </lineage>
</organism>
<dbReference type="InterPro" id="IPR036318">
    <property type="entry name" value="FAD-bd_PCMH-like_sf"/>
</dbReference>